<proteinExistence type="predicted"/>
<dbReference type="Proteomes" id="UP000654075">
    <property type="component" value="Unassembled WGS sequence"/>
</dbReference>
<accession>A0A813EXS5</accession>
<evidence type="ECO:0000313" key="3">
    <source>
        <dbReference type="Proteomes" id="UP000654075"/>
    </source>
</evidence>
<protein>
    <submittedName>
        <fullName evidence="2">Uncharacterized protein</fullName>
    </submittedName>
</protein>
<sequence length="78" mass="8247">AMDGTEKDLGWEDIGPNGGPQLRGAPSSAVSGTMGSMPEVGIGDAVTSAMVNHFAREFTSSSLSLWPGFVLQVRRYFN</sequence>
<feature type="region of interest" description="Disordered" evidence="1">
    <location>
        <begin position="1"/>
        <end position="36"/>
    </location>
</feature>
<feature type="non-terminal residue" evidence="2">
    <location>
        <position position="78"/>
    </location>
</feature>
<gene>
    <name evidence="2" type="ORF">PGLA1383_LOCUS20845</name>
</gene>
<feature type="compositionally biased region" description="Basic and acidic residues" evidence="1">
    <location>
        <begin position="1"/>
        <end position="10"/>
    </location>
</feature>
<evidence type="ECO:0000256" key="1">
    <source>
        <dbReference type="SAM" id="MobiDB-lite"/>
    </source>
</evidence>
<evidence type="ECO:0000313" key="2">
    <source>
        <dbReference type="EMBL" id="CAE8602614.1"/>
    </source>
</evidence>
<comment type="caution">
    <text evidence="2">The sequence shown here is derived from an EMBL/GenBank/DDBJ whole genome shotgun (WGS) entry which is preliminary data.</text>
</comment>
<name>A0A813EXS5_POLGL</name>
<reference evidence="2" key="1">
    <citation type="submission" date="2021-02" db="EMBL/GenBank/DDBJ databases">
        <authorList>
            <person name="Dougan E. K."/>
            <person name="Rhodes N."/>
            <person name="Thang M."/>
            <person name="Chan C."/>
        </authorList>
    </citation>
    <scope>NUCLEOTIDE SEQUENCE</scope>
</reference>
<dbReference type="EMBL" id="CAJNNV010014449">
    <property type="protein sequence ID" value="CAE8602614.1"/>
    <property type="molecule type" value="Genomic_DNA"/>
</dbReference>
<keyword evidence="3" id="KW-1185">Reference proteome</keyword>
<dbReference type="AlphaFoldDB" id="A0A813EXS5"/>
<organism evidence="2 3">
    <name type="scientific">Polarella glacialis</name>
    <name type="common">Dinoflagellate</name>
    <dbReference type="NCBI Taxonomy" id="89957"/>
    <lineage>
        <taxon>Eukaryota</taxon>
        <taxon>Sar</taxon>
        <taxon>Alveolata</taxon>
        <taxon>Dinophyceae</taxon>
        <taxon>Suessiales</taxon>
        <taxon>Suessiaceae</taxon>
        <taxon>Polarella</taxon>
    </lineage>
</organism>
<feature type="non-terminal residue" evidence="2">
    <location>
        <position position="1"/>
    </location>
</feature>